<proteinExistence type="predicted"/>
<accession>A0A150WS82</accession>
<dbReference type="AlphaFoldDB" id="A0A150WS82"/>
<organism evidence="1 2">
    <name type="scientific">Bdellovibrio bacteriovorus</name>
    <dbReference type="NCBI Taxonomy" id="959"/>
    <lineage>
        <taxon>Bacteria</taxon>
        <taxon>Pseudomonadati</taxon>
        <taxon>Bdellovibrionota</taxon>
        <taxon>Bdellovibrionia</taxon>
        <taxon>Bdellovibrionales</taxon>
        <taxon>Pseudobdellovibrionaceae</taxon>
        <taxon>Bdellovibrio</taxon>
    </lineage>
</organism>
<dbReference type="SUPFAM" id="SSF54637">
    <property type="entry name" value="Thioesterase/thiol ester dehydrase-isomerase"/>
    <property type="match status" value="1"/>
</dbReference>
<name>A0A150WS82_BDEBC</name>
<dbReference type="Gene3D" id="3.10.129.10">
    <property type="entry name" value="Hotdog Thioesterase"/>
    <property type="match status" value="1"/>
</dbReference>
<keyword evidence="2" id="KW-1185">Reference proteome</keyword>
<dbReference type="Proteomes" id="UP000075320">
    <property type="component" value="Unassembled WGS sequence"/>
</dbReference>
<dbReference type="RefSeq" id="WP_061834760.1">
    <property type="nucleotide sequence ID" value="NZ_LUKE01000001.1"/>
</dbReference>
<gene>
    <name evidence="1" type="ORF">AZI86_09245</name>
</gene>
<evidence type="ECO:0000313" key="1">
    <source>
        <dbReference type="EMBL" id="KYG67184.1"/>
    </source>
</evidence>
<dbReference type="OrthoDB" id="7204167at2"/>
<dbReference type="CDD" id="cd00586">
    <property type="entry name" value="4HBT"/>
    <property type="match status" value="1"/>
</dbReference>
<dbReference type="InterPro" id="IPR029069">
    <property type="entry name" value="HotDog_dom_sf"/>
</dbReference>
<dbReference type="Pfam" id="PF13279">
    <property type="entry name" value="4HBT_2"/>
    <property type="match status" value="1"/>
</dbReference>
<evidence type="ECO:0000313" key="2">
    <source>
        <dbReference type="Proteomes" id="UP000075320"/>
    </source>
</evidence>
<comment type="caution">
    <text evidence="1">The sequence shown here is derived from an EMBL/GenBank/DDBJ whole genome shotgun (WGS) entry which is preliminary data.</text>
</comment>
<protein>
    <submittedName>
        <fullName evidence="1">Thioesterase</fullName>
    </submittedName>
</protein>
<reference evidence="1 2" key="1">
    <citation type="submission" date="2016-03" db="EMBL/GenBank/DDBJ databases">
        <authorList>
            <person name="Ploux O."/>
        </authorList>
    </citation>
    <scope>NUCLEOTIDE SEQUENCE [LARGE SCALE GENOMIC DNA]</scope>
    <source>
        <strain evidence="1 2">R0</strain>
    </source>
</reference>
<dbReference type="EMBL" id="LUKE01000001">
    <property type="protein sequence ID" value="KYG67184.1"/>
    <property type="molecule type" value="Genomic_DNA"/>
</dbReference>
<sequence length="138" mass="15862">MNKTFRTQKTLTFREADPAGIMFFGNIFAFAHDAFEEFIVAAGYTYKEWFGQRDVIIPIRHTEGDFKAPFRPGETYDVTVRVASFGETSFKMSYVFSQSDKVHATVTMVHSVLDGKTMQKNPLPSVMKSRLEPYLQRE</sequence>